<keyword evidence="3" id="KW-1185">Reference proteome</keyword>
<dbReference type="Proteomes" id="UP000030765">
    <property type="component" value="Unassembled WGS sequence"/>
</dbReference>
<dbReference type="AlphaFoldDB" id="A0A084WDM5"/>
<evidence type="ECO:0000313" key="2">
    <source>
        <dbReference type="EnsemblMetazoa" id="ASIC016301-PA"/>
    </source>
</evidence>
<accession>A0A084WDM5</accession>
<reference evidence="2" key="2">
    <citation type="submission" date="2020-05" db="UniProtKB">
        <authorList>
            <consortium name="EnsemblMetazoa"/>
        </authorList>
    </citation>
    <scope>IDENTIFICATION</scope>
</reference>
<reference evidence="1 3" key="1">
    <citation type="journal article" date="2014" name="BMC Genomics">
        <title>Genome sequence of Anopheles sinensis provides insight into genetics basis of mosquito competence for malaria parasites.</title>
        <authorList>
            <person name="Zhou D."/>
            <person name="Zhang D."/>
            <person name="Ding G."/>
            <person name="Shi L."/>
            <person name="Hou Q."/>
            <person name="Ye Y."/>
            <person name="Xu Y."/>
            <person name="Zhou H."/>
            <person name="Xiong C."/>
            <person name="Li S."/>
            <person name="Yu J."/>
            <person name="Hong S."/>
            <person name="Yu X."/>
            <person name="Zou P."/>
            <person name="Chen C."/>
            <person name="Chang X."/>
            <person name="Wang W."/>
            <person name="Lv Y."/>
            <person name="Sun Y."/>
            <person name="Ma L."/>
            <person name="Shen B."/>
            <person name="Zhu C."/>
        </authorList>
    </citation>
    <scope>NUCLEOTIDE SEQUENCE [LARGE SCALE GENOMIC DNA]</scope>
</reference>
<gene>
    <name evidence="1" type="ORF">ZHAS_00016301</name>
</gene>
<name>A0A084WDM5_ANOSI</name>
<dbReference type="EnsemblMetazoa" id="ASIC016301-RA">
    <property type="protein sequence ID" value="ASIC016301-PA"/>
    <property type="gene ID" value="ASIC016301"/>
</dbReference>
<dbReference type="OrthoDB" id="7786950at2759"/>
<evidence type="ECO:0000313" key="3">
    <source>
        <dbReference type="Proteomes" id="UP000030765"/>
    </source>
</evidence>
<dbReference type="VEuPathDB" id="VectorBase:ASIS019714"/>
<organism evidence="1">
    <name type="scientific">Anopheles sinensis</name>
    <name type="common">Mosquito</name>
    <dbReference type="NCBI Taxonomy" id="74873"/>
    <lineage>
        <taxon>Eukaryota</taxon>
        <taxon>Metazoa</taxon>
        <taxon>Ecdysozoa</taxon>
        <taxon>Arthropoda</taxon>
        <taxon>Hexapoda</taxon>
        <taxon>Insecta</taxon>
        <taxon>Pterygota</taxon>
        <taxon>Neoptera</taxon>
        <taxon>Endopterygota</taxon>
        <taxon>Diptera</taxon>
        <taxon>Nematocera</taxon>
        <taxon>Culicoidea</taxon>
        <taxon>Culicidae</taxon>
        <taxon>Anophelinae</taxon>
        <taxon>Anopheles</taxon>
    </lineage>
</organism>
<evidence type="ECO:0000313" key="1">
    <source>
        <dbReference type="EMBL" id="KFB48319.1"/>
    </source>
</evidence>
<sequence length="244" mass="28129">MLVNRNLRPVSYTTRFYRLRDDDYNLKSYDEIMEMEDLIANPLEFKQEWITEKDSVLYSEEMAVFVATYNLSALFELGQGVQLDCYIKYNVAAMETECDELQLSVGPVELSQTQLYSTDLWVHFKPEEISRDLLAVTCTSEFLPLTVCYKREPTVGLKEFCVGRLGFSDVLSTIAYRTVLYCADNTYWQGTMIRLDRMEDKRVKIKLYGRYGTAIAGAPLIVSAAHRIFHNVQLNVSISDTHTN</sequence>
<proteinExistence type="predicted"/>
<dbReference type="VEuPathDB" id="VectorBase:ASIC016301"/>
<dbReference type="EMBL" id="KE525339">
    <property type="protein sequence ID" value="KFB48319.1"/>
    <property type="molecule type" value="Genomic_DNA"/>
</dbReference>
<protein>
    <submittedName>
        <fullName evidence="1">AGAP005722-PA-like protein</fullName>
    </submittedName>
</protein>
<dbReference type="EMBL" id="ATLV01023045">
    <property type="status" value="NOT_ANNOTATED_CDS"/>
    <property type="molecule type" value="Genomic_DNA"/>
</dbReference>